<dbReference type="PROSITE" id="PS51257">
    <property type="entry name" value="PROKAR_LIPOPROTEIN"/>
    <property type="match status" value="1"/>
</dbReference>
<feature type="transmembrane region" description="Helical" evidence="1">
    <location>
        <begin position="293"/>
        <end position="323"/>
    </location>
</feature>
<gene>
    <name evidence="2" type="ORF">OS493_002920</name>
</gene>
<keyword evidence="1" id="KW-0472">Membrane</keyword>
<reference evidence="2" key="1">
    <citation type="submission" date="2023-01" db="EMBL/GenBank/DDBJ databases">
        <title>Genome assembly of the deep-sea coral Lophelia pertusa.</title>
        <authorList>
            <person name="Herrera S."/>
            <person name="Cordes E."/>
        </authorList>
    </citation>
    <scope>NUCLEOTIDE SEQUENCE</scope>
    <source>
        <strain evidence="2">USNM1676648</strain>
        <tissue evidence="2">Polyp</tissue>
    </source>
</reference>
<evidence type="ECO:0000313" key="3">
    <source>
        <dbReference type="Proteomes" id="UP001163046"/>
    </source>
</evidence>
<dbReference type="OrthoDB" id="5985468at2759"/>
<evidence type="ECO:0000256" key="1">
    <source>
        <dbReference type="SAM" id="Phobius"/>
    </source>
</evidence>
<organism evidence="2 3">
    <name type="scientific">Desmophyllum pertusum</name>
    <dbReference type="NCBI Taxonomy" id="174260"/>
    <lineage>
        <taxon>Eukaryota</taxon>
        <taxon>Metazoa</taxon>
        <taxon>Cnidaria</taxon>
        <taxon>Anthozoa</taxon>
        <taxon>Hexacorallia</taxon>
        <taxon>Scleractinia</taxon>
        <taxon>Caryophylliina</taxon>
        <taxon>Caryophylliidae</taxon>
        <taxon>Desmophyllum</taxon>
    </lineage>
</organism>
<keyword evidence="3" id="KW-1185">Reference proteome</keyword>
<dbReference type="Proteomes" id="UP001163046">
    <property type="component" value="Unassembled WGS sequence"/>
</dbReference>
<accession>A0A9X0CGZ0</accession>
<protein>
    <submittedName>
        <fullName evidence="2">Uncharacterized protein</fullName>
    </submittedName>
</protein>
<proteinExistence type="predicted"/>
<comment type="caution">
    <text evidence="2">The sequence shown here is derived from an EMBL/GenBank/DDBJ whole genome shotgun (WGS) entry which is preliminary data.</text>
</comment>
<dbReference type="AlphaFoldDB" id="A0A9X0CGZ0"/>
<dbReference type="EMBL" id="MU827778">
    <property type="protein sequence ID" value="KAJ7340190.1"/>
    <property type="molecule type" value="Genomic_DNA"/>
</dbReference>
<name>A0A9X0CGZ0_9CNID</name>
<sequence>MNCWRRGILIALFTCTIGFSLISSCSGLRQHKLRSRRAVSEDTRNCKHWKFETTDDPHFADINVKLHNAASAAKKMSVALQCTTMNKIQEPKSAFRVSPGRTRNFAFRIAVASDSYHKDSSVRKHKCKLSTWTEDAHSLVTCQIDISVWPNGMFYYKCSRYQKGQLTVSQSTSLRAKQINMYNKGEPSILLINSTCKPVVLTLQWVDMYKQLNKDQKWTLEFPLSCSGATNLNYRGQCSVKIFHVCREVTTPVKKTKFEFMDGEIEECEHVKSMLGKLARNSFAASFGVNDDWSAALAVIAIVELVLIIATLIVKVFSFPVFINIGPSLHMRELAIVPETSPCYLGDPSLVAGTNIWSLRLVPLN</sequence>
<evidence type="ECO:0000313" key="2">
    <source>
        <dbReference type="EMBL" id="KAJ7340190.1"/>
    </source>
</evidence>
<keyword evidence="1" id="KW-0812">Transmembrane</keyword>
<keyword evidence="1" id="KW-1133">Transmembrane helix</keyword>